<comment type="caution">
    <text evidence="1">The sequence shown here is derived from an EMBL/GenBank/DDBJ whole genome shotgun (WGS) entry which is preliminary data.</text>
</comment>
<evidence type="ECO:0000313" key="2">
    <source>
        <dbReference type="Proteomes" id="UP001283361"/>
    </source>
</evidence>
<protein>
    <submittedName>
        <fullName evidence="1">Uncharacterized protein</fullName>
    </submittedName>
</protein>
<keyword evidence="2" id="KW-1185">Reference proteome</keyword>
<dbReference type="EMBL" id="JAWDGP010005185">
    <property type="protein sequence ID" value="KAK3758935.1"/>
    <property type="molecule type" value="Genomic_DNA"/>
</dbReference>
<evidence type="ECO:0000313" key="1">
    <source>
        <dbReference type="EMBL" id="KAK3758935.1"/>
    </source>
</evidence>
<reference evidence="1" key="1">
    <citation type="journal article" date="2023" name="G3 (Bethesda)">
        <title>A reference genome for the long-term kleptoplast-retaining sea slug Elysia crispata morphotype clarki.</title>
        <authorList>
            <person name="Eastman K.E."/>
            <person name="Pendleton A.L."/>
            <person name="Shaikh M.A."/>
            <person name="Suttiyut T."/>
            <person name="Ogas R."/>
            <person name="Tomko P."/>
            <person name="Gavelis G."/>
            <person name="Widhalm J.R."/>
            <person name="Wisecaver J.H."/>
        </authorList>
    </citation>
    <scope>NUCLEOTIDE SEQUENCE</scope>
    <source>
        <strain evidence="1">ECLA1</strain>
    </source>
</reference>
<accession>A0AAE0YXX0</accession>
<organism evidence="1 2">
    <name type="scientific">Elysia crispata</name>
    <name type="common">lettuce slug</name>
    <dbReference type="NCBI Taxonomy" id="231223"/>
    <lineage>
        <taxon>Eukaryota</taxon>
        <taxon>Metazoa</taxon>
        <taxon>Spiralia</taxon>
        <taxon>Lophotrochozoa</taxon>
        <taxon>Mollusca</taxon>
        <taxon>Gastropoda</taxon>
        <taxon>Heterobranchia</taxon>
        <taxon>Euthyneura</taxon>
        <taxon>Panpulmonata</taxon>
        <taxon>Sacoglossa</taxon>
        <taxon>Placobranchoidea</taxon>
        <taxon>Plakobranchidae</taxon>
        <taxon>Elysia</taxon>
    </lineage>
</organism>
<dbReference type="AlphaFoldDB" id="A0AAE0YXX0"/>
<dbReference type="Proteomes" id="UP001283361">
    <property type="component" value="Unassembled WGS sequence"/>
</dbReference>
<sequence length="83" mass="9067">MEYPWLTVSAERCDTRTQAKGPEWPYVSIVTPYRLAAESSCQLKDQSGLMSASYKLSLSNAVTPGPKLKGVALCQHSYALQAS</sequence>
<proteinExistence type="predicted"/>
<name>A0AAE0YXX0_9GAST</name>
<gene>
    <name evidence="1" type="ORF">RRG08_016014</name>
</gene>